<comment type="caution">
    <text evidence="2">The sequence shown here is derived from an EMBL/GenBank/DDBJ whole genome shotgun (WGS) entry which is preliminary data.</text>
</comment>
<dbReference type="Pfam" id="PF05721">
    <property type="entry name" value="PhyH"/>
    <property type="match status" value="1"/>
</dbReference>
<dbReference type="EMBL" id="JAQMWT010000586">
    <property type="protein sequence ID" value="KAJ8599157.1"/>
    <property type="molecule type" value="Genomic_DNA"/>
</dbReference>
<dbReference type="PANTHER" id="PTHR40202:SF1">
    <property type="entry name" value="HD DOMAIN-CONTAINING PROTEIN"/>
    <property type="match status" value="1"/>
</dbReference>
<dbReference type="InterPro" id="IPR006674">
    <property type="entry name" value="HD_domain"/>
</dbReference>
<gene>
    <name evidence="2" type="ORF">CTAYLR_008307</name>
</gene>
<evidence type="ECO:0000313" key="2">
    <source>
        <dbReference type="EMBL" id="KAJ8599157.1"/>
    </source>
</evidence>
<protein>
    <recommendedName>
        <fullName evidence="1">HD/PDEase domain-containing protein</fullName>
    </recommendedName>
</protein>
<dbReference type="Proteomes" id="UP001230188">
    <property type="component" value="Unassembled WGS sequence"/>
</dbReference>
<dbReference type="Gene3D" id="2.60.120.620">
    <property type="entry name" value="q2cbj1_9rhob like domain"/>
    <property type="match status" value="1"/>
</dbReference>
<proteinExistence type="predicted"/>
<feature type="domain" description="HD/PDEase" evidence="1">
    <location>
        <begin position="24"/>
        <end position="258"/>
    </location>
</feature>
<evidence type="ECO:0000259" key="1">
    <source>
        <dbReference type="SMART" id="SM00471"/>
    </source>
</evidence>
<dbReference type="SUPFAM" id="SSF109604">
    <property type="entry name" value="HD-domain/PDEase-like"/>
    <property type="match status" value="1"/>
</dbReference>
<dbReference type="InterPro" id="IPR052567">
    <property type="entry name" value="OP_Dioxygenase"/>
</dbReference>
<organism evidence="2 3">
    <name type="scientific">Chrysophaeum taylorii</name>
    <dbReference type="NCBI Taxonomy" id="2483200"/>
    <lineage>
        <taxon>Eukaryota</taxon>
        <taxon>Sar</taxon>
        <taxon>Stramenopiles</taxon>
        <taxon>Ochrophyta</taxon>
        <taxon>Pelagophyceae</taxon>
        <taxon>Pelagomonadales</taxon>
        <taxon>Pelagomonadaceae</taxon>
        <taxon>Chrysophaeum</taxon>
    </lineage>
</organism>
<evidence type="ECO:0000313" key="3">
    <source>
        <dbReference type="Proteomes" id="UP001230188"/>
    </source>
</evidence>
<dbReference type="SMART" id="SM00471">
    <property type="entry name" value="HDc"/>
    <property type="match status" value="1"/>
</dbReference>
<accession>A0AAD7XFB1</accession>
<sequence>MEVALQRLRSLFEAFGGGAYTIGEAMSITQHSAQAAQLARAAGERDAAVVAALFHDVGHLLGFEAGLPAEMDGCGFEAHDSSGGAFLTQLGFEEDVGWLAAQHVRAKRYRVAVDPAYANKLSEASKTTLRFQGGPMSPAEVAACDADPRWPEALRLRSYDEGAKEEEPYKGFSIDAIFEEYMPAIERTFSPKKTTTTTTTRPYVLSAEQLRKWDEDGFLVVRRPDPSLTAERLGEMAEFLATVDREAYPMCLVHRERPLNGGPPQICRVENFCKHEPRWRDLCLGLVQDLVSQVTRRPAVLFKDKINFKGPGGGGFLCHQDATAYATDKLATRHVSALVAVDAATVENGALQISPGRHNEGIFPNDRGVVRDDVDLDFSHVLVDPGDVVLFDSYLPHKSDANTTDTWRRSAFLTFNSADEGDFHEAYYAKKAEVIQQGAISINLDFGGTIVPDE</sequence>
<name>A0AAD7XFB1_9STRA</name>
<dbReference type="PANTHER" id="PTHR40202">
    <property type="match status" value="1"/>
</dbReference>
<dbReference type="Gene3D" id="1.10.3210.10">
    <property type="entry name" value="Hypothetical protein af1432"/>
    <property type="match status" value="1"/>
</dbReference>
<dbReference type="InterPro" id="IPR003607">
    <property type="entry name" value="HD/PDEase_dom"/>
</dbReference>
<dbReference type="AlphaFoldDB" id="A0AAD7XFB1"/>
<reference evidence="2" key="1">
    <citation type="submission" date="2023-01" db="EMBL/GenBank/DDBJ databases">
        <title>Metagenome sequencing of chrysophaentin producing Chrysophaeum taylorii.</title>
        <authorList>
            <person name="Davison J."/>
            <person name="Bewley C."/>
        </authorList>
    </citation>
    <scope>NUCLEOTIDE SEQUENCE</scope>
    <source>
        <strain evidence="2">NIES-1699</strain>
    </source>
</reference>
<dbReference type="SUPFAM" id="SSF51197">
    <property type="entry name" value="Clavaminate synthase-like"/>
    <property type="match status" value="1"/>
</dbReference>
<dbReference type="InterPro" id="IPR008775">
    <property type="entry name" value="Phytyl_CoA_dOase-like"/>
</dbReference>
<keyword evidence="3" id="KW-1185">Reference proteome</keyword>
<dbReference type="Pfam" id="PF01966">
    <property type="entry name" value="HD"/>
    <property type="match status" value="1"/>
</dbReference>